<evidence type="ECO:0000256" key="1">
    <source>
        <dbReference type="SAM" id="MobiDB-lite"/>
    </source>
</evidence>
<sequence length="90" mass="9735">MASRGIMSVIAMCLHNYNKQVTRYDQMSNDRHKETNHEARKETPSSSFPSASSAALSATASRSGAHRTNRRSPASPSSLDDPVSLSEVVA</sequence>
<protein>
    <submittedName>
        <fullName evidence="2">Uncharacterized protein</fullName>
    </submittedName>
</protein>
<accession>Q0U4H6</accession>
<evidence type="ECO:0000313" key="2">
    <source>
        <dbReference type="EMBL" id="EAT79222.1"/>
    </source>
</evidence>
<dbReference type="Proteomes" id="UP000001055">
    <property type="component" value="Unassembled WGS sequence"/>
</dbReference>
<dbReference type="RefSeq" id="XP_001803547.1">
    <property type="nucleotide sequence ID" value="XM_001803495.1"/>
</dbReference>
<dbReference type="EMBL" id="CH445350">
    <property type="protein sequence ID" value="EAT79222.1"/>
    <property type="molecule type" value="Genomic_DNA"/>
</dbReference>
<feature type="region of interest" description="Disordered" evidence="1">
    <location>
        <begin position="24"/>
        <end position="90"/>
    </location>
</feature>
<proteinExistence type="predicted"/>
<feature type="compositionally biased region" description="Basic and acidic residues" evidence="1">
    <location>
        <begin position="28"/>
        <end position="43"/>
    </location>
</feature>
<gene>
    <name evidence="2" type="ORF">SNOG_13338</name>
</gene>
<dbReference type="HOGENOM" id="CLU_2441602_0_0_1"/>
<reference evidence="3" key="1">
    <citation type="journal article" date="2007" name="Plant Cell">
        <title>Dothideomycete-plant interactions illuminated by genome sequencing and EST analysis of the wheat pathogen Stagonospora nodorum.</title>
        <authorList>
            <person name="Hane J.K."/>
            <person name="Lowe R.G."/>
            <person name="Solomon P.S."/>
            <person name="Tan K.C."/>
            <person name="Schoch C.L."/>
            <person name="Spatafora J.W."/>
            <person name="Crous P.W."/>
            <person name="Kodira C."/>
            <person name="Birren B.W."/>
            <person name="Galagan J.E."/>
            <person name="Torriani S.F."/>
            <person name="McDonald B.A."/>
            <person name="Oliver R.P."/>
        </authorList>
    </citation>
    <scope>NUCLEOTIDE SEQUENCE [LARGE SCALE GENOMIC DNA]</scope>
    <source>
        <strain evidence="3">SN15 / ATCC MYA-4574 / FGSC 10173</strain>
    </source>
</reference>
<dbReference type="InParanoid" id="Q0U4H6"/>
<dbReference type="GeneID" id="5980464"/>
<organism evidence="2 3">
    <name type="scientific">Phaeosphaeria nodorum (strain SN15 / ATCC MYA-4574 / FGSC 10173)</name>
    <name type="common">Glume blotch fungus</name>
    <name type="synonym">Parastagonospora nodorum</name>
    <dbReference type="NCBI Taxonomy" id="321614"/>
    <lineage>
        <taxon>Eukaryota</taxon>
        <taxon>Fungi</taxon>
        <taxon>Dikarya</taxon>
        <taxon>Ascomycota</taxon>
        <taxon>Pezizomycotina</taxon>
        <taxon>Dothideomycetes</taxon>
        <taxon>Pleosporomycetidae</taxon>
        <taxon>Pleosporales</taxon>
        <taxon>Pleosporineae</taxon>
        <taxon>Phaeosphaeriaceae</taxon>
        <taxon>Parastagonospora</taxon>
    </lineage>
</organism>
<name>Q0U4H6_PHANO</name>
<feature type="compositionally biased region" description="Low complexity" evidence="1">
    <location>
        <begin position="45"/>
        <end position="63"/>
    </location>
</feature>
<evidence type="ECO:0000313" key="3">
    <source>
        <dbReference type="Proteomes" id="UP000001055"/>
    </source>
</evidence>
<feature type="compositionally biased region" description="Low complexity" evidence="1">
    <location>
        <begin position="72"/>
        <end position="90"/>
    </location>
</feature>
<dbReference type="KEGG" id="pno:SNOG_13338"/>
<dbReference type="AlphaFoldDB" id="Q0U4H6"/>